<proteinExistence type="predicted"/>
<accession>A0A1D6I2A4</accession>
<name>A0A1D6I2A4_MAIZE</name>
<protein>
    <submittedName>
        <fullName evidence="1">WRKY74-superfamily of TFs having WRKY and zinc finger domains</fullName>
    </submittedName>
</protein>
<gene>
    <name evidence="1" type="ORF">ZEAMMB73_Zm00001d020136</name>
</gene>
<sequence length="24" mass="2678">MSAIDRADGEFLEDLDIYVSSFLA</sequence>
<dbReference type="EMBL" id="CM007650">
    <property type="protein sequence ID" value="ONM54321.1"/>
    <property type="molecule type" value="Genomic_DNA"/>
</dbReference>
<reference evidence="1" key="1">
    <citation type="submission" date="2015-12" db="EMBL/GenBank/DDBJ databases">
        <title>Update maize B73 reference genome by single molecule sequencing technologies.</title>
        <authorList>
            <consortium name="Maize Genome Sequencing Project"/>
            <person name="Ware D."/>
        </authorList>
    </citation>
    <scope>NUCLEOTIDE SEQUENCE [LARGE SCALE GENOMIC DNA]</scope>
    <source>
        <tissue evidence="1">Seedling</tissue>
    </source>
</reference>
<dbReference type="AlphaFoldDB" id="A0A1D6I2A4"/>
<organism evidence="1">
    <name type="scientific">Zea mays</name>
    <name type="common">Maize</name>
    <dbReference type="NCBI Taxonomy" id="4577"/>
    <lineage>
        <taxon>Eukaryota</taxon>
        <taxon>Viridiplantae</taxon>
        <taxon>Streptophyta</taxon>
        <taxon>Embryophyta</taxon>
        <taxon>Tracheophyta</taxon>
        <taxon>Spermatophyta</taxon>
        <taxon>Magnoliopsida</taxon>
        <taxon>Liliopsida</taxon>
        <taxon>Poales</taxon>
        <taxon>Poaceae</taxon>
        <taxon>PACMAD clade</taxon>
        <taxon>Panicoideae</taxon>
        <taxon>Andropogonodae</taxon>
        <taxon>Andropogoneae</taxon>
        <taxon>Tripsacinae</taxon>
        <taxon>Zea</taxon>
    </lineage>
</organism>
<dbReference type="OMA" id="YCLDAGR"/>
<evidence type="ECO:0000313" key="1">
    <source>
        <dbReference type="EMBL" id="ONM54321.1"/>
    </source>
</evidence>